<dbReference type="Proteomes" id="UP000235388">
    <property type="component" value="Unassembled WGS sequence"/>
</dbReference>
<feature type="domain" description="No apical meristem-associated C-terminal" evidence="2">
    <location>
        <begin position="81"/>
        <end position="176"/>
    </location>
</feature>
<evidence type="ECO:0000256" key="1">
    <source>
        <dbReference type="SAM" id="MobiDB-lite"/>
    </source>
</evidence>
<protein>
    <recommendedName>
        <fullName evidence="2">No apical meristem-associated C-terminal domain-containing protein</fullName>
    </recommendedName>
</protein>
<organism evidence="3 4">
    <name type="scientific">Puccinia coronata f. sp. avenae</name>
    <dbReference type="NCBI Taxonomy" id="200324"/>
    <lineage>
        <taxon>Eukaryota</taxon>
        <taxon>Fungi</taxon>
        <taxon>Dikarya</taxon>
        <taxon>Basidiomycota</taxon>
        <taxon>Pucciniomycotina</taxon>
        <taxon>Pucciniomycetes</taxon>
        <taxon>Pucciniales</taxon>
        <taxon>Pucciniaceae</taxon>
        <taxon>Puccinia</taxon>
    </lineage>
</organism>
<dbReference type="Pfam" id="PF14303">
    <property type="entry name" value="NAM-associated"/>
    <property type="match status" value="1"/>
</dbReference>
<dbReference type="AlphaFoldDB" id="A0A2N5VH95"/>
<evidence type="ECO:0000313" key="4">
    <source>
        <dbReference type="Proteomes" id="UP000235388"/>
    </source>
</evidence>
<proteinExistence type="predicted"/>
<sequence length="183" mass="20450">MSTATPATQTKTNEVEEKKTKNLNWRIEEDQMLCIIWLNTSKDANELLKADGESSFTESTNTAATMQNVKNVLEVGKLMMKFSAPSSKPYSVKETKDKDEKEDTTLGLSRPEGRKAAKKHKFEAGEALKGQKELIKISKEKTQAMQVVADDAIMSKDTSGMDELSCKFYMAKKKEIAEQMGLL</sequence>
<keyword evidence="4" id="KW-1185">Reference proteome</keyword>
<gene>
    <name evidence="3" type="ORF">PCANC_07756</name>
</gene>
<dbReference type="STRING" id="200324.A0A2N5VH95"/>
<comment type="caution">
    <text evidence="3">The sequence shown here is derived from an EMBL/GenBank/DDBJ whole genome shotgun (WGS) entry which is preliminary data.</text>
</comment>
<accession>A0A2N5VH95</accession>
<reference evidence="3 4" key="1">
    <citation type="submission" date="2017-11" db="EMBL/GenBank/DDBJ databases">
        <title>De novo assembly and phasing of dikaryotic genomes from two isolates of Puccinia coronata f. sp. avenae, the causal agent of oat crown rust.</title>
        <authorList>
            <person name="Miller M.E."/>
            <person name="Zhang Y."/>
            <person name="Omidvar V."/>
            <person name="Sperschneider J."/>
            <person name="Schwessinger B."/>
            <person name="Raley C."/>
            <person name="Palmer J.M."/>
            <person name="Garnica D."/>
            <person name="Upadhyaya N."/>
            <person name="Rathjen J."/>
            <person name="Taylor J.M."/>
            <person name="Park R.F."/>
            <person name="Dodds P.N."/>
            <person name="Hirsch C.D."/>
            <person name="Kianian S.F."/>
            <person name="Figueroa M."/>
        </authorList>
    </citation>
    <scope>NUCLEOTIDE SEQUENCE [LARGE SCALE GENOMIC DNA]</scope>
    <source>
        <strain evidence="3">12NC29</strain>
    </source>
</reference>
<dbReference type="OrthoDB" id="10454496at2759"/>
<feature type="region of interest" description="Disordered" evidence="1">
    <location>
        <begin position="85"/>
        <end position="120"/>
    </location>
</feature>
<evidence type="ECO:0000259" key="2">
    <source>
        <dbReference type="Pfam" id="PF14303"/>
    </source>
</evidence>
<name>A0A2N5VH95_9BASI</name>
<dbReference type="EMBL" id="PGCJ01000096">
    <property type="protein sequence ID" value="PLW49364.1"/>
    <property type="molecule type" value="Genomic_DNA"/>
</dbReference>
<feature type="compositionally biased region" description="Basic and acidic residues" evidence="1">
    <location>
        <begin position="91"/>
        <end position="104"/>
    </location>
</feature>
<dbReference type="InterPro" id="IPR029466">
    <property type="entry name" value="NAM-associated_C"/>
</dbReference>
<evidence type="ECO:0000313" key="3">
    <source>
        <dbReference type="EMBL" id="PLW49364.1"/>
    </source>
</evidence>